<evidence type="ECO:0000313" key="1">
    <source>
        <dbReference type="EMBL" id="SDD65655.1"/>
    </source>
</evidence>
<dbReference type="EMBL" id="FMZZ01000015">
    <property type="protein sequence ID" value="SDD65655.1"/>
    <property type="molecule type" value="Genomic_DNA"/>
</dbReference>
<accession>A0A1G6WKS3</accession>
<keyword evidence="2" id="KW-1185">Reference proteome</keyword>
<reference evidence="2" key="1">
    <citation type="submission" date="2016-10" db="EMBL/GenBank/DDBJ databases">
        <authorList>
            <person name="Varghese N."/>
            <person name="Submissions S."/>
        </authorList>
    </citation>
    <scope>NUCLEOTIDE SEQUENCE [LARGE SCALE GENOMIC DNA]</scope>
    <source>
        <strain evidence="2">IBRC-M 10403</strain>
    </source>
</reference>
<dbReference type="Pfam" id="PF08592">
    <property type="entry name" value="Anthrone_oxy"/>
    <property type="match status" value="1"/>
</dbReference>
<proteinExistence type="predicted"/>
<dbReference type="Proteomes" id="UP000199501">
    <property type="component" value="Unassembled WGS sequence"/>
</dbReference>
<evidence type="ECO:0008006" key="3">
    <source>
        <dbReference type="Google" id="ProtNLM"/>
    </source>
</evidence>
<protein>
    <recommendedName>
        <fullName evidence="3">DUF1772 domain-containing protein</fullName>
    </recommendedName>
</protein>
<organism evidence="1 2">
    <name type="scientific">Actinokineospora iranica</name>
    <dbReference type="NCBI Taxonomy" id="1271860"/>
    <lineage>
        <taxon>Bacteria</taxon>
        <taxon>Bacillati</taxon>
        <taxon>Actinomycetota</taxon>
        <taxon>Actinomycetes</taxon>
        <taxon>Pseudonocardiales</taxon>
        <taxon>Pseudonocardiaceae</taxon>
        <taxon>Actinokineospora</taxon>
    </lineage>
</organism>
<gene>
    <name evidence="1" type="ORF">SAMN05216174_11525</name>
</gene>
<dbReference type="InterPro" id="IPR013901">
    <property type="entry name" value="Anthrone_oxy"/>
</dbReference>
<evidence type="ECO:0000313" key="2">
    <source>
        <dbReference type="Proteomes" id="UP000199501"/>
    </source>
</evidence>
<dbReference type="AlphaFoldDB" id="A0A1G6WKS3"/>
<name>A0A1G6WKS3_9PSEU</name>
<sequence>MLGVLLVTFARNVPWNNELDALAPESAAEYWRGYLRRWTAWNHMRTLAATAASAAFVTA</sequence>